<comment type="similarity">
    <text evidence="2">Belongs to the acyl-CoA dehydrogenase family.</text>
</comment>
<dbReference type="Pfam" id="PF00441">
    <property type="entry name" value="Acyl-CoA_dh_1"/>
    <property type="match status" value="2"/>
</dbReference>
<evidence type="ECO:0000256" key="4">
    <source>
        <dbReference type="ARBA" id="ARBA00022827"/>
    </source>
</evidence>
<dbReference type="InterPro" id="IPR009100">
    <property type="entry name" value="AcylCoA_DH/oxidase_NM_dom_sf"/>
</dbReference>
<feature type="domain" description="Acyl-CoA dehydrogenase/oxidase C-terminal" evidence="6">
    <location>
        <begin position="585"/>
        <end position="741"/>
    </location>
</feature>
<dbReference type="SUPFAM" id="SSF56645">
    <property type="entry name" value="Acyl-CoA dehydrogenase NM domain-like"/>
    <property type="match status" value="2"/>
</dbReference>
<evidence type="ECO:0000259" key="7">
    <source>
        <dbReference type="Pfam" id="PF02770"/>
    </source>
</evidence>
<dbReference type="AlphaFoldDB" id="A0A0K8P6S4"/>
<dbReference type="Proteomes" id="UP000037660">
    <property type="component" value="Unassembled WGS sequence"/>
</dbReference>
<sequence length="746" mass="79780">MPTPATLPSDEERTMLRDSVRGFLAHHWPAAEAVDAAADPARVASAWRQLAELGLAQLCTDPSEGGLREVLLVMEELGRAACPVPLHAAALLNLSGVEAPVLADMRGGGARLAVAFAQADGDPAAGRLGSDGATVSGEACFVEAAAAATHFALLVPGPAIAFVDAGSPGLVVESTPAMGTTGLSRLRLDRVAADLRTVDTGRVDDLVTIARLCLAGRAIGAASRAFEMAVGYAKERHQFGQPIGRFQAVQHKLANAYIALQGAQLSARSAAQQHDVRAPAWRLFAAAATVLAATTLRGVSLETQHAFGAIGYSEEHEAPRHFKQVHLDVLRHGGARPARAQLAAYYLDGPDDGTARTMPEYDLGPAGNAFRKEVRAWLDEHWSGARRAAHERLTFKEREYNRDFARALGRTGWIGLAWPERFGGQGRGAFEQLAFIEEMERAEAPRAGAPVQAAMLQVYGTPEQQARYLPEILRGEAIYGMGYSEPDAGSDLASMRTRAVRDGDGWVVNGQKIWTTTYWGDYMLLATRTDPDAKPSHAGLSMFIVPMDTPGITVKTSTTMYGGSFANVFYDNVRLPADAMVGEPNAGWKVLTGALATERGFIGGGIVLKVARSFELLCEHIRGAVVDGKPLREDPLVRERIATLAAEIEAGRQMMVHCAAQVDGGETPPGDAAASKVYSGELMERFGEVALDILGMQATLSEGSPGALLRGRIEQHLRHSLMWVISIGTNEIQRSLIAQRGLGLPR</sequence>
<dbReference type="GO" id="GO:0016937">
    <property type="term" value="F:short-chain fatty acyl-CoA dehydrogenase activity"/>
    <property type="evidence" value="ECO:0007669"/>
    <property type="project" value="UniProtKB-EC"/>
</dbReference>
<dbReference type="Gene3D" id="1.20.140.10">
    <property type="entry name" value="Butyryl-CoA Dehydrogenase, subunit A, domain 3"/>
    <property type="match status" value="2"/>
</dbReference>
<dbReference type="GO" id="GO:0050660">
    <property type="term" value="F:flavin adenine dinucleotide binding"/>
    <property type="evidence" value="ECO:0007669"/>
    <property type="project" value="InterPro"/>
</dbReference>
<evidence type="ECO:0000256" key="5">
    <source>
        <dbReference type="ARBA" id="ARBA00023002"/>
    </source>
</evidence>
<accession>A0A0K8P6S4</accession>
<dbReference type="STRING" id="1547922.ISF6_4114"/>
<comment type="cofactor">
    <cofactor evidence="1">
        <name>FAD</name>
        <dbReference type="ChEBI" id="CHEBI:57692"/>
    </cofactor>
</comment>
<dbReference type="Gene3D" id="1.10.540.10">
    <property type="entry name" value="Acyl-CoA dehydrogenase/oxidase, N-terminal domain"/>
    <property type="match status" value="2"/>
</dbReference>
<feature type="domain" description="Acyl-CoA dehydrogenase/oxidase N-terminal" evidence="8">
    <location>
        <begin position="11"/>
        <end position="87"/>
    </location>
</feature>
<dbReference type="GO" id="GO:0005886">
    <property type="term" value="C:plasma membrane"/>
    <property type="evidence" value="ECO:0007669"/>
    <property type="project" value="TreeGrafter"/>
</dbReference>
<keyword evidence="3" id="KW-0285">Flavoprotein</keyword>
<dbReference type="SUPFAM" id="SSF47203">
    <property type="entry name" value="Acyl-CoA dehydrogenase C-terminal domain-like"/>
    <property type="match status" value="2"/>
</dbReference>
<organism evidence="9 10">
    <name type="scientific">Piscinibacter sakaiensis</name>
    <name type="common">Ideonella sakaiensis</name>
    <dbReference type="NCBI Taxonomy" id="1547922"/>
    <lineage>
        <taxon>Bacteria</taxon>
        <taxon>Pseudomonadati</taxon>
        <taxon>Pseudomonadota</taxon>
        <taxon>Betaproteobacteria</taxon>
        <taxon>Burkholderiales</taxon>
        <taxon>Sphaerotilaceae</taxon>
        <taxon>Piscinibacter</taxon>
    </lineage>
</organism>
<dbReference type="InterPro" id="IPR009075">
    <property type="entry name" value="AcylCo_DH/oxidase_C"/>
</dbReference>
<dbReference type="InterPro" id="IPR052161">
    <property type="entry name" value="Mycobact_Acyl-CoA_DH"/>
</dbReference>
<dbReference type="EMBL" id="BBYR01000064">
    <property type="protein sequence ID" value="GAP37920.1"/>
    <property type="molecule type" value="Genomic_DNA"/>
</dbReference>
<dbReference type="EC" id="1.3.8.1" evidence="9"/>
<feature type="domain" description="Acyl-CoA dehydrogenase/oxidase N-terminal" evidence="8">
    <location>
        <begin position="368"/>
        <end position="476"/>
    </location>
</feature>
<dbReference type="InterPro" id="IPR006091">
    <property type="entry name" value="Acyl-CoA_Oxase/DH_mid-dom"/>
</dbReference>
<evidence type="ECO:0000256" key="3">
    <source>
        <dbReference type="ARBA" id="ARBA00022630"/>
    </source>
</evidence>
<evidence type="ECO:0000259" key="8">
    <source>
        <dbReference type="Pfam" id="PF02771"/>
    </source>
</evidence>
<dbReference type="InterPro" id="IPR037069">
    <property type="entry name" value="AcylCoA_DH/ox_N_sf"/>
</dbReference>
<dbReference type="InterPro" id="IPR046373">
    <property type="entry name" value="Acyl-CoA_Oxase/DH_mid-dom_sf"/>
</dbReference>
<dbReference type="Pfam" id="PF02771">
    <property type="entry name" value="Acyl-CoA_dh_N"/>
    <property type="match status" value="2"/>
</dbReference>
<dbReference type="Pfam" id="PF02770">
    <property type="entry name" value="Acyl-CoA_dh_M"/>
    <property type="match status" value="1"/>
</dbReference>
<proteinExistence type="inferred from homology"/>
<evidence type="ECO:0000313" key="9">
    <source>
        <dbReference type="EMBL" id="GAP37920.1"/>
    </source>
</evidence>
<evidence type="ECO:0000313" key="10">
    <source>
        <dbReference type="Proteomes" id="UP000037660"/>
    </source>
</evidence>
<name>A0A0K8P6S4_PISS1</name>
<comment type="caution">
    <text evidence="9">The sequence shown here is derived from an EMBL/GenBank/DDBJ whole genome shotgun (WGS) entry which is preliminary data.</text>
</comment>
<gene>
    <name evidence="9" type="ORF">ISF6_4114</name>
</gene>
<feature type="domain" description="Acyl-CoA oxidase/dehydrogenase middle" evidence="7">
    <location>
        <begin position="481"/>
        <end position="566"/>
    </location>
</feature>
<keyword evidence="5 9" id="KW-0560">Oxidoreductase</keyword>
<feature type="domain" description="Acyl-CoA dehydrogenase/oxidase C-terminal" evidence="6">
    <location>
        <begin position="208"/>
        <end position="327"/>
    </location>
</feature>
<reference evidence="9 10" key="2">
    <citation type="journal article" date="2016" name="Science">
        <title>A bacterium that degrades and assimilates poly(ethylene terephthalate).</title>
        <authorList>
            <person name="Yoshida S."/>
            <person name="Hiraga K."/>
            <person name="Takehana T."/>
            <person name="Taniguchi I."/>
            <person name="Yamaji H."/>
            <person name="Maeda Y."/>
            <person name="Toyohara K."/>
            <person name="Miyamoto K."/>
            <person name="Kimura Y."/>
            <person name="Oda K."/>
        </authorList>
    </citation>
    <scope>NUCLEOTIDE SEQUENCE [LARGE SCALE GENOMIC DNA]</scope>
    <source>
        <strain evidence="10">NBRC 110686 / TISTR 2288 / 201-F6</strain>
    </source>
</reference>
<protein>
    <submittedName>
        <fullName evidence="9">Butyryl-CoA dehydrogenase</fullName>
        <ecNumber evidence="9">1.3.8.1</ecNumber>
    </submittedName>
</protein>
<evidence type="ECO:0000259" key="6">
    <source>
        <dbReference type="Pfam" id="PF00441"/>
    </source>
</evidence>
<evidence type="ECO:0000256" key="1">
    <source>
        <dbReference type="ARBA" id="ARBA00001974"/>
    </source>
</evidence>
<evidence type="ECO:0000256" key="2">
    <source>
        <dbReference type="ARBA" id="ARBA00009347"/>
    </source>
</evidence>
<keyword evidence="10" id="KW-1185">Reference proteome</keyword>
<reference evidence="10" key="1">
    <citation type="submission" date="2015-07" db="EMBL/GenBank/DDBJ databases">
        <title>Discovery of a poly(ethylene terephthalate assimilation.</title>
        <authorList>
            <person name="Yoshida S."/>
            <person name="Hiraga K."/>
            <person name="Takehana T."/>
            <person name="Taniguchi I."/>
            <person name="Yamaji H."/>
            <person name="Maeda Y."/>
            <person name="Toyohara K."/>
            <person name="Miyamoto K."/>
            <person name="Kimura Y."/>
            <person name="Oda K."/>
        </authorList>
    </citation>
    <scope>NUCLEOTIDE SEQUENCE [LARGE SCALE GENOMIC DNA]</scope>
    <source>
        <strain evidence="10">NBRC 110686 / TISTR 2288 / 201-F6</strain>
    </source>
</reference>
<dbReference type="Gene3D" id="2.40.110.10">
    <property type="entry name" value="Butyryl-CoA Dehydrogenase, subunit A, domain 2"/>
    <property type="match status" value="1"/>
</dbReference>
<dbReference type="PANTHER" id="PTHR43292">
    <property type="entry name" value="ACYL-COA DEHYDROGENASE"/>
    <property type="match status" value="1"/>
</dbReference>
<dbReference type="PANTHER" id="PTHR43292:SF3">
    <property type="entry name" value="ACYL-COA DEHYDROGENASE FADE29"/>
    <property type="match status" value="1"/>
</dbReference>
<dbReference type="FunFam" id="2.40.110.10:FF:000002">
    <property type="entry name" value="Acyl-CoA dehydrogenase fadE12"/>
    <property type="match status" value="1"/>
</dbReference>
<dbReference type="InterPro" id="IPR013786">
    <property type="entry name" value="AcylCoA_DH/ox_N"/>
</dbReference>
<keyword evidence="4" id="KW-0274">FAD</keyword>
<dbReference type="InterPro" id="IPR036250">
    <property type="entry name" value="AcylCo_DH-like_C"/>
</dbReference>